<dbReference type="Proteomes" id="UP000728185">
    <property type="component" value="Unassembled WGS sequence"/>
</dbReference>
<accession>A0A8E0S1A8</accession>
<evidence type="ECO:0000256" key="1">
    <source>
        <dbReference type="SAM" id="SignalP"/>
    </source>
</evidence>
<feature type="chain" id="PRO_5034532055" evidence="1">
    <location>
        <begin position="22"/>
        <end position="95"/>
    </location>
</feature>
<organism evidence="2 3">
    <name type="scientific">Fasciolopsis buskii</name>
    <dbReference type="NCBI Taxonomy" id="27845"/>
    <lineage>
        <taxon>Eukaryota</taxon>
        <taxon>Metazoa</taxon>
        <taxon>Spiralia</taxon>
        <taxon>Lophotrochozoa</taxon>
        <taxon>Platyhelminthes</taxon>
        <taxon>Trematoda</taxon>
        <taxon>Digenea</taxon>
        <taxon>Plagiorchiida</taxon>
        <taxon>Echinostomata</taxon>
        <taxon>Echinostomatoidea</taxon>
        <taxon>Fasciolidae</taxon>
        <taxon>Fasciolopsis</taxon>
    </lineage>
</organism>
<reference evidence="2" key="1">
    <citation type="submission" date="2019-05" db="EMBL/GenBank/DDBJ databases">
        <title>Annotation for the trematode Fasciolopsis buski.</title>
        <authorList>
            <person name="Choi Y.-J."/>
        </authorList>
    </citation>
    <scope>NUCLEOTIDE SEQUENCE</scope>
    <source>
        <strain evidence="2">HT</strain>
        <tissue evidence="2">Whole worm</tissue>
    </source>
</reference>
<protein>
    <submittedName>
        <fullName evidence="2">Uncharacterized protein</fullName>
    </submittedName>
</protein>
<comment type="caution">
    <text evidence="2">The sequence shown here is derived from an EMBL/GenBank/DDBJ whole genome shotgun (WGS) entry which is preliminary data.</text>
</comment>
<dbReference type="EMBL" id="LUCM01001405">
    <property type="protein sequence ID" value="KAA0198966.1"/>
    <property type="molecule type" value="Genomic_DNA"/>
</dbReference>
<keyword evidence="1" id="KW-0732">Signal</keyword>
<dbReference type="AlphaFoldDB" id="A0A8E0S1A8"/>
<proteinExistence type="predicted"/>
<feature type="signal peptide" evidence="1">
    <location>
        <begin position="1"/>
        <end position="21"/>
    </location>
</feature>
<evidence type="ECO:0000313" key="3">
    <source>
        <dbReference type="Proteomes" id="UP000728185"/>
    </source>
</evidence>
<sequence length="95" mass="11044">MSHFVLGPVILQVLLLWGIEGLNSPSYSQPRPVTKAEIAEFYWVIYAKFWESGIHLNQRGLWFVEVSTKFHWGTYYRFKVSSEATTISKFLTISL</sequence>
<evidence type="ECO:0000313" key="2">
    <source>
        <dbReference type="EMBL" id="KAA0198966.1"/>
    </source>
</evidence>
<keyword evidence="3" id="KW-1185">Reference proteome</keyword>
<gene>
    <name evidence="2" type="ORF">FBUS_03196</name>
</gene>
<name>A0A8E0S1A8_9TREM</name>